<dbReference type="Proteomes" id="UP000053157">
    <property type="component" value="Unassembled WGS sequence"/>
</dbReference>
<protein>
    <recommendedName>
        <fullName evidence="3">DUF7319 domain-containing protein</fullName>
    </recommendedName>
</protein>
<dbReference type="Pfam" id="PF24003">
    <property type="entry name" value="DUF7319"/>
    <property type="match status" value="1"/>
</dbReference>
<sequence length="277" mass="30119">MADSSSAPADDRASPDAGADDAVSEDELEALRREVEEKYDFENFGPADMAKMSVEEWEAAFDPDSWVVGEELLDRVEEELRYRVAIREVFAILERVTEDGEPRILAYSDEGYAVVYPDGSVEGEGTVLRDVKPTVALCSMDDFEVNQAPANVRLPGPDEVVQGTGDFGNRMLQIVAFGQLLGGLALIGAWVIVPAVESIVAPVVGVVFLLIGLFLFVTVANARLSDRFRSEEYRERLRAIGVEDGERPSFVPSFDGDVDAQPLVEGPDGEPLSSEGS</sequence>
<organism evidence="4 5">
    <name type="scientific">Haloferax profundi</name>
    <dbReference type="NCBI Taxonomy" id="1544718"/>
    <lineage>
        <taxon>Archaea</taxon>
        <taxon>Methanobacteriati</taxon>
        <taxon>Methanobacteriota</taxon>
        <taxon>Stenosarchaea group</taxon>
        <taxon>Halobacteria</taxon>
        <taxon>Halobacteriales</taxon>
        <taxon>Haloferacaceae</taxon>
        <taxon>Haloferax</taxon>
    </lineage>
</organism>
<evidence type="ECO:0000313" key="4">
    <source>
        <dbReference type="EMBL" id="KTG22515.1"/>
    </source>
</evidence>
<keyword evidence="5" id="KW-1185">Reference proteome</keyword>
<dbReference type="AlphaFoldDB" id="A0A0W1S9Y1"/>
<evidence type="ECO:0000313" key="5">
    <source>
        <dbReference type="Proteomes" id="UP000053157"/>
    </source>
</evidence>
<accession>A0A0W1S9Y1</accession>
<feature type="transmembrane region" description="Helical" evidence="2">
    <location>
        <begin position="199"/>
        <end position="220"/>
    </location>
</feature>
<gene>
    <name evidence="4" type="ORF">AUR66_01790</name>
</gene>
<dbReference type="RefSeq" id="WP_058572795.1">
    <property type="nucleotide sequence ID" value="NZ_LOPV01000368.1"/>
</dbReference>
<feature type="region of interest" description="Disordered" evidence="1">
    <location>
        <begin position="1"/>
        <end position="29"/>
    </location>
</feature>
<keyword evidence="2" id="KW-1133">Transmembrane helix</keyword>
<reference evidence="4 5" key="1">
    <citation type="submission" date="2015-12" db="EMBL/GenBank/DDBJ databases">
        <title>Haloferax profundi sp. nov. isolated from the Discovery deep brine-seawater interface in the Red Sea.</title>
        <authorList>
            <person name="Zhang G."/>
            <person name="Stingl U."/>
            <person name="Rashid M."/>
        </authorList>
    </citation>
    <scope>NUCLEOTIDE SEQUENCE [LARGE SCALE GENOMIC DNA]</scope>
    <source>
        <strain evidence="4 5">SB29</strain>
    </source>
</reference>
<feature type="transmembrane region" description="Helical" evidence="2">
    <location>
        <begin position="174"/>
        <end position="193"/>
    </location>
</feature>
<dbReference type="InterPro" id="IPR055743">
    <property type="entry name" value="DUF7319"/>
</dbReference>
<evidence type="ECO:0000259" key="3">
    <source>
        <dbReference type="Pfam" id="PF24003"/>
    </source>
</evidence>
<dbReference type="EMBL" id="LOPV01000368">
    <property type="protein sequence ID" value="KTG22515.1"/>
    <property type="molecule type" value="Genomic_DNA"/>
</dbReference>
<keyword evidence="2" id="KW-0472">Membrane</keyword>
<comment type="caution">
    <text evidence="4">The sequence shown here is derived from an EMBL/GenBank/DDBJ whole genome shotgun (WGS) entry which is preliminary data.</text>
</comment>
<name>A0A0W1S9Y1_9EURY</name>
<dbReference type="OrthoDB" id="213250at2157"/>
<keyword evidence="2" id="KW-0812">Transmembrane</keyword>
<proteinExistence type="predicted"/>
<evidence type="ECO:0000256" key="1">
    <source>
        <dbReference type="SAM" id="MobiDB-lite"/>
    </source>
</evidence>
<evidence type="ECO:0000256" key="2">
    <source>
        <dbReference type="SAM" id="Phobius"/>
    </source>
</evidence>
<feature type="domain" description="DUF7319" evidence="3">
    <location>
        <begin position="52"/>
        <end position="253"/>
    </location>
</feature>
<feature type="region of interest" description="Disordered" evidence="1">
    <location>
        <begin position="246"/>
        <end position="277"/>
    </location>
</feature>
<feature type="compositionally biased region" description="Acidic residues" evidence="1">
    <location>
        <begin position="18"/>
        <end position="28"/>
    </location>
</feature>